<dbReference type="Proteomes" id="UP000265520">
    <property type="component" value="Unassembled WGS sequence"/>
</dbReference>
<organism evidence="1 2">
    <name type="scientific">Trifolium medium</name>
    <dbReference type="NCBI Taxonomy" id="97028"/>
    <lineage>
        <taxon>Eukaryota</taxon>
        <taxon>Viridiplantae</taxon>
        <taxon>Streptophyta</taxon>
        <taxon>Embryophyta</taxon>
        <taxon>Tracheophyta</taxon>
        <taxon>Spermatophyta</taxon>
        <taxon>Magnoliopsida</taxon>
        <taxon>eudicotyledons</taxon>
        <taxon>Gunneridae</taxon>
        <taxon>Pentapetalae</taxon>
        <taxon>rosids</taxon>
        <taxon>fabids</taxon>
        <taxon>Fabales</taxon>
        <taxon>Fabaceae</taxon>
        <taxon>Papilionoideae</taxon>
        <taxon>50 kb inversion clade</taxon>
        <taxon>NPAAA clade</taxon>
        <taxon>Hologalegina</taxon>
        <taxon>IRL clade</taxon>
        <taxon>Trifolieae</taxon>
        <taxon>Trifolium</taxon>
    </lineage>
</organism>
<comment type="caution">
    <text evidence="1">The sequence shown here is derived from an EMBL/GenBank/DDBJ whole genome shotgun (WGS) entry which is preliminary data.</text>
</comment>
<dbReference type="AlphaFoldDB" id="A0A392NV87"/>
<sequence>GDAMTDQLEAVADWIAKLEHLQSLRLKSRDEEGKPWILHLKSFQNNINLTDMYIFVRNLEQFIYFVSIPSERH</sequence>
<feature type="non-terminal residue" evidence="1">
    <location>
        <position position="1"/>
    </location>
</feature>
<protein>
    <submittedName>
        <fullName evidence="1">Disease resistance protein</fullName>
    </submittedName>
</protein>
<name>A0A392NV87_9FABA</name>
<evidence type="ECO:0000313" key="1">
    <source>
        <dbReference type="EMBL" id="MCI03352.1"/>
    </source>
</evidence>
<accession>A0A392NV87</accession>
<proteinExistence type="predicted"/>
<keyword evidence="2" id="KW-1185">Reference proteome</keyword>
<reference evidence="1 2" key="1">
    <citation type="journal article" date="2018" name="Front. Plant Sci.">
        <title>Red Clover (Trifolium pratense) and Zigzag Clover (T. medium) - A Picture of Genomic Similarities and Differences.</title>
        <authorList>
            <person name="Dluhosova J."/>
            <person name="Istvanek J."/>
            <person name="Nedelnik J."/>
            <person name="Repkova J."/>
        </authorList>
    </citation>
    <scope>NUCLEOTIDE SEQUENCE [LARGE SCALE GENOMIC DNA]</scope>
    <source>
        <strain evidence="2">cv. 10/8</strain>
        <tissue evidence="1">Leaf</tissue>
    </source>
</reference>
<evidence type="ECO:0000313" key="2">
    <source>
        <dbReference type="Proteomes" id="UP000265520"/>
    </source>
</evidence>
<dbReference type="EMBL" id="LXQA010051894">
    <property type="protein sequence ID" value="MCI03352.1"/>
    <property type="molecule type" value="Genomic_DNA"/>
</dbReference>